<feature type="transmembrane region" description="Helical" evidence="6">
    <location>
        <begin position="526"/>
        <end position="552"/>
    </location>
</feature>
<proteinExistence type="predicted"/>
<comment type="caution">
    <text evidence="7">The sequence shown here is derived from an EMBL/GenBank/DDBJ whole genome shotgun (WGS) entry which is preliminary data.</text>
</comment>
<evidence type="ECO:0000256" key="5">
    <source>
        <dbReference type="ARBA" id="ARBA00023136"/>
    </source>
</evidence>
<accession>A0A0G0GGA7</accession>
<evidence type="ECO:0000256" key="2">
    <source>
        <dbReference type="ARBA" id="ARBA00022475"/>
    </source>
</evidence>
<feature type="transmembrane region" description="Helical" evidence="6">
    <location>
        <begin position="277"/>
        <end position="297"/>
    </location>
</feature>
<keyword evidence="2" id="KW-1003">Cell membrane</keyword>
<evidence type="ECO:0000256" key="3">
    <source>
        <dbReference type="ARBA" id="ARBA00022692"/>
    </source>
</evidence>
<dbReference type="PANTHER" id="PTHR30250">
    <property type="entry name" value="PST FAMILY PREDICTED COLANIC ACID TRANSPORTER"/>
    <property type="match status" value="1"/>
</dbReference>
<feature type="transmembrane region" description="Helical" evidence="6">
    <location>
        <begin position="243"/>
        <end position="265"/>
    </location>
</feature>
<comment type="subcellular location">
    <subcellularLocation>
        <location evidence="1">Cell membrane</location>
        <topology evidence="1">Multi-pass membrane protein</topology>
    </subcellularLocation>
</comment>
<name>A0A0G0GGA7_9BACT</name>
<evidence type="ECO:0000256" key="6">
    <source>
        <dbReference type="SAM" id="Phobius"/>
    </source>
</evidence>
<evidence type="ECO:0000256" key="4">
    <source>
        <dbReference type="ARBA" id="ARBA00022989"/>
    </source>
</evidence>
<organism evidence="7 8">
    <name type="scientific">Candidatus Roizmanbacteria bacterium GW2011_GWC2_37_13</name>
    <dbReference type="NCBI Taxonomy" id="1618486"/>
    <lineage>
        <taxon>Bacteria</taxon>
        <taxon>Candidatus Roizmaniibacteriota</taxon>
    </lineage>
</organism>
<keyword evidence="5 6" id="KW-0472">Membrane</keyword>
<feature type="transmembrane region" description="Helical" evidence="6">
    <location>
        <begin position="318"/>
        <end position="341"/>
    </location>
</feature>
<dbReference type="AlphaFoldDB" id="A0A0G0GGA7"/>
<feature type="transmembrane region" description="Helical" evidence="6">
    <location>
        <begin position="591"/>
        <end position="610"/>
    </location>
</feature>
<dbReference type="EMBL" id="LBSV01000012">
    <property type="protein sequence ID" value="KKQ25090.1"/>
    <property type="molecule type" value="Genomic_DNA"/>
</dbReference>
<feature type="transmembrane region" description="Helical" evidence="6">
    <location>
        <begin position="376"/>
        <end position="399"/>
    </location>
</feature>
<feature type="transmembrane region" description="Helical" evidence="6">
    <location>
        <begin position="616"/>
        <end position="638"/>
    </location>
</feature>
<keyword evidence="4 6" id="KW-1133">Transmembrane helix</keyword>
<dbReference type="InterPro" id="IPR050833">
    <property type="entry name" value="Poly_Biosynth_Transport"/>
</dbReference>
<dbReference type="SUPFAM" id="SSF53448">
    <property type="entry name" value="Nucleotide-diphospho-sugar transferases"/>
    <property type="match status" value="1"/>
</dbReference>
<reference evidence="7 8" key="1">
    <citation type="journal article" date="2015" name="Nature">
        <title>rRNA introns, odd ribosomes, and small enigmatic genomes across a large radiation of phyla.</title>
        <authorList>
            <person name="Brown C.T."/>
            <person name="Hug L.A."/>
            <person name="Thomas B.C."/>
            <person name="Sharon I."/>
            <person name="Castelle C.J."/>
            <person name="Singh A."/>
            <person name="Wilkins M.J."/>
            <person name="Williams K.H."/>
            <person name="Banfield J.F."/>
        </authorList>
    </citation>
    <scope>NUCLEOTIDE SEQUENCE [LARGE SCALE GENOMIC DNA]</scope>
</reference>
<sequence length="647" mass="74401">MKIAFIIVLYKTSKSEVERLKKEIKESRIKNKELYFIDNTNNNVGYAAGVNIGTKKAIEDGCDLFVIANPDISFRQPRHPTGDEAKSELITDSAKYFDIWGFAMRQEEKIYYGGKIDKWRMSGGLIEEKPKKRFTQTDFVSGSLMFIKKKVIDKIGFFDESYFLYYEEVDYCYRAKSAGFKVGIDSSIVYDHFEVSKANPSKNYYLFKNRVKFLLKYGSHKQKFREFLRLPKTIYEEIIKRPFYLNFFSLNLSSLINKILHFGLFLMLIRHFKPESYAIYTLAWTHIGLFLPVLDFGTTSYGLVNLTDQDEKQSSTLFSFRIALSFITFFLTISLAFLFGYQKDVTLPIILISFVIFANAFSGTFLIFVSVANKSYLASLVSMIFQIALVISLISGVIFTKNLMTVFWLTFIFYNIYSLVNYALVKKSVKKIRFVFDLKSWIKIASKSIVFLLISLLAGIYSKVDVLLLNFIKGKSAVGIYSSGYRFLDALMFIVSAYNVSSMPIFSKLARSGKRNQFLLKIKKDFLLVLGIGGFIAIGIFLFSPLLLPLFLKGDYQLAIVPLRVIIFSLPLILLTSIALNGLYALKKAKFVIYLFIFQLVFNFSLNYLLIPRYSYFASAYVSLGGEILNVLLSFAILRRVLYENFR</sequence>
<dbReference type="GO" id="GO:0005886">
    <property type="term" value="C:plasma membrane"/>
    <property type="evidence" value="ECO:0007669"/>
    <property type="project" value="UniProtKB-SubCell"/>
</dbReference>
<evidence type="ECO:0000256" key="1">
    <source>
        <dbReference type="ARBA" id="ARBA00004651"/>
    </source>
</evidence>
<dbReference type="Gene3D" id="3.90.550.10">
    <property type="entry name" value="Spore Coat Polysaccharide Biosynthesis Protein SpsA, Chain A"/>
    <property type="match status" value="1"/>
</dbReference>
<dbReference type="InterPro" id="IPR002797">
    <property type="entry name" value="Polysacc_synth"/>
</dbReference>
<dbReference type="PANTHER" id="PTHR30250:SF11">
    <property type="entry name" value="O-ANTIGEN TRANSPORTER-RELATED"/>
    <property type="match status" value="1"/>
</dbReference>
<feature type="transmembrane region" description="Helical" evidence="6">
    <location>
        <begin position="405"/>
        <end position="424"/>
    </location>
</feature>
<gene>
    <name evidence="7" type="ORF">US40_C0012G0025</name>
</gene>
<dbReference type="Pfam" id="PF01943">
    <property type="entry name" value="Polysacc_synt"/>
    <property type="match status" value="1"/>
</dbReference>
<evidence type="ECO:0000313" key="8">
    <source>
        <dbReference type="Proteomes" id="UP000034917"/>
    </source>
</evidence>
<protein>
    <submittedName>
        <fullName evidence="7">Polysaccharide biosynthesis protein</fullName>
    </submittedName>
</protein>
<keyword evidence="3 6" id="KW-0812">Transmembrane</keyword>
<feature type="transmembrane region" description="Helical" evidence="6">
    <location>
        <begin position="558"/>
        <end position="584"/>
    </location>
</feature>
<dbReference type="Proteomes" id="UP000034917">
    <property type="component" value="Unassembled WGS sequence"/>
</dbReference>
<evidence type="ECO:0000313" key="7">
    <source>
        <dbReference type="EMBL" id="KKQ25090.1"/>
    </source>
</evidence>
<feature type="transmembrane region" description="Helical" evidence="6">
    <location>
        <begin position="347"/>
        <end position="369"/>
    </location>
</feature>
<feature type="transmembrane region" description="Helical" evidence="6">
    <location>
        <begin position="444"/>
        <end position="464"/>
    </location>
</feature>
<dbReference type="InterPro" id="IPR029044">
    <property type="entry name" value="Nucleotide-diphossugar_trans"/>
</dbReference>
<feature type="transmembrane region" description="Helical" evidence="6">
    <location>
        <begin position="484"/>
        <end position="506"/>
    </location>
</feature>